<dbReference type="NCBIfam" id="TIGR04215">
    <property type="entry name" value="choice_anch_A"/>
    <property type="match status" value="1"/>
</dbReference>
<reference evidence="6 7" key="1">
    <citation type="submission" date="2015-06" db="EMBL/GenBank/DDBJ databases">
        <title>Draft genome of the moderately acidophilic sulfate reducer Candidatus Desulfosporosinus acididurans strain M1.</title>
        <authorList>
            <person name="Poehlein A."/>
            <person name="Petzsch P."/>
            <person name="Johnson B.D."/>
            <person name="Schloemann M."/>
            <person name="Daniel R."/>
            <person name="Muehling M."/>
        </authorList>
    </citation>
    <scope>NUCLEOTIDE SEQUENCE [LARGE SCALE GENOMIC DNA]</scope>
    <source>
        <strain evidence="6 7">M1</strain>
    </source>
</reference>
<dbReference type="InterPro" id="IPR011042">
    <property type="entry name" value="6-blade_b-propeller_TolB-like"/>
</dbReference>
<dbReference type="EC" id="2.7.11.1" evidence="6"/>
<proteinExistence type="predicted"/>
<keyword evidence="1" id="KW-0677">Repeat</keyword>
<dbReference type="GO" id="GO:0004674">
    <property type="term" value="F:protein serine/threonine kinase activity"/>
    <property type="evidence" value="ECO:0007669"/>
    <property type="project" value="UniProtKB-EC"/>
</dbReference>
<evidence type="ECO:0000313" key="6">
    <source>
        <dbReference type="EMBL" id="KLU66425.1"/>
    </source>
</evidence>
<dbReference type="Pfam" id="PF17963">
    <property type="entry name" value="Big_9"/>
    <property type="match status" value="1"/>
</dbReference>
<dbReference type="Gene3D" id="2.120.10.30">
    <property type="entry name" value="TolB, C-terminal domain"/>
    <property type="match status" value="3"/>
</dbReference>
<keyword evidence="7" id="KW-1185">Reference proteome</keyword>
<dbReference type="PATRIC" id="fig|476652.3.peg.1886"/>
<gene>
    <name evidence="6" type="primary">pknD</name>
    <name evidence="6" type="ORF">DEAC_c18240</name>
</gene>
<evidence type="ECO:0000259" key="4">
    <source>
        <dbReference type="Pfam" id="PF20597"/>
    </source>
</evidence>
<dbReference type="InterPro" id="IPR000033">
    <property type="entry name" value="LDLR_classB_rpt"/>
</dbReference>
<dbReference type="Proteomes" id="UP000036356">
    <property type="component" value="Unassembled WGS sequence"/>
</dbReference>
<dbReference type="AlphaFoldDB" id="A0A0J1FSG2"/>
<comment type="caution">
    <text evidence="6">The sequence shown here is derived from an EMBL/GenBank/DDBJ whole genome shotgun (WGS) entry which is preliminary data.</text>
</comment>
<evidence type="ECO:0000259" key="5">
    <source>
        <dbReference type="Pfam" id="PF25021"/>
    </source>
</evidence>
<feature type="region of interest" description="Disordered" evidence="3">
    <location>
        <begin position="354"/>
        <end position="373"/>
    </location>
</feature>
<name>A0A0J1FSG2_9FIRM</name>
<organism evidence="6 7">
    <name type="scientific">Desulfosporosinus acididurans</name>
    <dbReference type="NCBI Taxonomy" id="476652"/>
    <lineage>
        <taxon>Bacteria</taxon>
        <taxon>Bacillati</taxon>
        <taxon>Bacillota</taxon>
        <taxon>Clostridia</taxon>
        <taxon>Eubacteriales</taxon>
        <taxon>Desulfitobacteriaceae</taxon>
        <taxon>Desulfosporosinus</taxon>
    </lineage>
</organism>
<sequence>MHRKLLAVLLILFLSLQLLVQYKIAYASGVNYLGNYDQSTNFGVANDFNVFILEDAIKNGADSEGRIAIGGNATLGNFTVGSQLNNPTEADILVGGNFTLNGNLINQSGNTVYGDGLQTNGYNIWQNRKGTSVICSKVIDFDQAKSYLNDLSGKCAQLPDNSCSHNVAPWGELDLTGDNKTLNVFTFDGTNVFGSGKSLKDLEIHINVPNNSTILMNVSGDNLGFKNNSMFINGSEPNGKVWGNEKLVWNFYEATKLTGYTVHGSILAPKATWISSGCGNVQGRFIVKELLADNSNGWEFHDIPFTGCLPTSSPVNSNPIAENDAETTPENTAITINVLGNDRDPDNDPLTVTDVTQGSHGSVSINPDNTVKYTPETNYEGTDSFTYTIGDGKGGTATATVTVTVTSTNSPGQGCNDNPPPNPSDPRFAATNYSIVNYVGTSIGGFNGDEGSSDPKTFSPATSGEVYGPRGLSVDSNETLYIADEKNGSIRKVVFSNGSTNMSTITGNGKDNGYTPTDYQGSAHGQGMYEPMDVAVSPCGKYIYFLDTDNHIIRMIDESGNLRTIAGVLEPGSSGSYSDGGGNPLKAKFNTPQGIAIDKKGNLYIADTQNDIIRRISSDWTNIITIAGQAGIGGFSGDGGPAKEATLNNPIGLAFDSVGNLYVADTFNHRIRKIDLNTGIITTVAGGGKLPTNSTTAEGIGDDSSAVEASLFYPYDVAIDEADNLYIADSSNQRIRKVMHSTGEIITIAGDGYLGNSSDMADATSARLNWPKGVAVDRNGNVYISDTLNNVIKRLIPKL</sequence>
<dbReference type="InterPro" id="IPR026588">
    <property type="entry name" value="Choice_anch_A"/>
</dbReference>
<protein>
    <submittedName>
        <fullName evidence="6">Serine/threonine-protein kinase PknD</fullName>
        <ecNumber evidence="6">2.7.11.1</ecNumber>
    </submittedName>
</protein>
<keyword evidence="6" id="KW-0418">Kinase</keyword>
<feature type="domain" description="Teneurin NHL" evidence="5">
    <location>
        <begin position="636"/>
        <end position="690"/>
    </location>
</feature>
<dbReference type="RefSeq" id="WP_053006350.1">
    <property type="nucleotide sequence ID" value="NZ_LDZY01000005.1"/>
</dbReference>
<dbReference type="InterPro" id="IPR001258">
    <property type="entry name" value="NHL_repeat"/>
</dbReference>
<dbReference type="PROSITE" id="PS51125">
    <property type="entry name" value="NHL"/>
    <property type="match status" value="1"/>
</dbReference>
<dbReference type="STRING" id="476652.DEAC_c18240"/>
<dbReference type="Gene3D" id="2.60.40.3440">
    <property type="match status" value="1"/>
</dbReference>
<dbReference type="Pfam" id="PF25021">
    <property type="entry name" value="TEN_NHL"/>
    <property type="match status" value="1"/>
</dbReference>
<dbReference type="PANTHER" id="PTHR46388:SF2">
    <property type="entry name" value="NHL REPEAT-CONTAINING PROTEIN 2"/>
    <property type="match status" value="1"/>
</dbReference>
<evidence type="ECO:0000256" key="3">
    <source>
        <dbReference type="SAM" id="MobiDB-lite"/>
    </source>
</evidence>
<dbReference type="EMBL" id="LDZY01000005">
    <property type="protein sequence ID" value="KLU66425.1"/>
    <property type="molecule type" value="Genomic_DNA"/>
</dbReference>
<dbReference type="SUPFAM" id="SSF101898">
    <property type="entry name" value="NHL repeat"/>
    <property type="match status" value="1"/>
</dbReference>
<feature type="repeat" description="NHL" evidence="2">
    <location>
        <begin position="647"/>
        <end position="677"/>
    </location>
</feature>
<evidence type="ECO:0000256" key="1">
    <source>
        <dbReference type="ARBA" id="ARBA00022737"/>
    </source>
</evidence>
<dbReference type="SMART" id="SM00135">
    <property type="entry name" value="LY"/>
    <property type="match status" value="5"/>
</dbReference>
<evidence type="ECO:0000313" key="7">
    <source>
        <dbReference type="Proteomes" id="UP000036356"/>
    </source>
</evidence>
<keyword evidence="6" id="KW-0808">Transferase</keyword>
<dbReference type="PANTHER" id="PTHR46388">
    <property type="entry name" value="NHL REPEAT-CONTAINING PROTEIN 2"/>
    <property type="match status" value="1"/>
</dbReference>
<dbReference type="Pfam" id="PF20597">
    <property type="entry name" value="pAdhesive_15"/>
    <property type="match status" value="1"/>
</dbReference>
<dbReference type="InterPro" id="IPR056822">
    <property type="entry name" value="TEN_NHL"/>
</dbReference>
<evidence type="ECO:0000256" key="2">
    <source>
        <dbReference type="PROSITE-ProRule" id="PRU00504"/>
    </source>
</evidence>
<feature type="domain" description="Choice-of-anchor A" evidence="4">
    <location>
        <begin position="42"/>
        <end position="301"/>
    </location>
</feature>
<accession>A0A0J1FSG2</accession>